<evidence type="ECO:0000256" key="2">
    <source>
        <dbReference type="ARBA" id="ARBA00004229"/>
    </source>
</evidence>
<comment type="subcellular location">
    <subcellularLocation>
        <location evidence="1">Membrane</location>
        <topology evidence="1">Multi-pass membrane protein</topology>
    </subcellularLocation>
    <subcellularLocation>
        <location evidence="2">Plastid</location>
        <location evidence="2">Chloroplast</location>
    </subcellularLocation>
</comment>
<evidence type="ECO:0000313" key="11">
    <source>
        <dbReference type="EMBL" id="QDZ23904.1"/>
    </source>
</evidence>
<evidence type="ECO:0000256" key="10">
    <source>
        <dbReference type="SAM" id="MobiDB-lite"/>
    </source>
</evidence>
<keyword evidence="9" id="KW-0472">Membrane</keyword>
<sequence length="469" mass="49298">MRATTMRVQVCEAKGSASVSRGRGLGVAPRGRSTMMLIGERGRSRGGGCRVKNDDGSIYYSEDALDGKAGSETSSPASTSADGSAQKAGSWEPSEENAGRWDAADKWLGIEDSSGGCNGGGNGGGSGGGSGGGGEGSGGGDEEEEDALLPLNEAEKLAKDAKIPEDWQGLAKLGGGLRQSVLTKYLALLKAGGMVGFLAGKFPILRDRLIQDDRFLFKVATEVLIDSGCATLAEVKKRGPAFWGEFEFYLSDLVVGIFLDVALVTLLAPTCMAGATNIVKVAGKTKGLAKYSQMFLSFQKSLPSAVFEKSVKGLRVYTPQQRITAFLYKGLEYAFVGFACGLVGQSMANTAMIAKRAYKRSKIASQSSDAAGASVAGLSAGEGDFDSEVLDEVPVPPLFRTALVWALFMGVSSNTRYQVVFGLERLVEGTVLAKNVPMIANLATIAIRFANNIYGGEQFIDMARWAGVQ</sequence>
<evidence type="ECO:0000256" key="3">
    <source>
        <dbReference type="ARBA" id="ARBA00010793"/>
    </source>
</evidence>
<keyword evidence="4" id="KW-0150">Chloroplast</keyword>
<keyword evidence="5" id="KW-0934">Plastid</keyword>
<evidence type="ECO:0000256" key="6">
    <source>
        <dbReference type="ARBA" id="ARBA00022692"/>
    </source>
</evidence>
<dbReference type="GO" id="GO:0009706">
    <property type="term" value="C:chloroplast inner membrane"/>
    <property type="evidence" value="ECO:0007669"/>
    <property type="project" value="TreeGrafter"/>
</dbReference>
<dbReference type="STRING" id="1764295.A0A5B8MW75"/>
<evidence type="ECO:0000256" key="7">
    <source>
        <dbReference type="ARBA" id="ARBA00022946"/>
    </source>
</evidence>
<keyword evidence="12" id="KW-1185">Reference proteome</keyword>
<accession>A0A5B8MW75</accession>
<gene>
    <name evidence="11" type="ORF">A3770_11p64220</name>
</gene>
<dbReference type="Proteomes" id="UP000316726">
    <property type="component" value="Chromosome 11"/>
</dbReference>
<dbReference type="PANTHER" id="PTHR31038:SF10">
    <property type="entry name" value="OS04G0524400 PROTEIN"/>
    <property type="match status" value="1"/>
</dbReference>
<dbReference type="Pfam" id="PF11891">
    <property type="entry name" value="RETICULATA-like"/>
    <property type="match status" value="1"/>
</dbReference>
<organism evidence="11 12">
    <name type="scientific">Chloropicon primus</name>
    <dbReference type="NCBI Taxonomy" id="1764295"/>
    <lineage>
        <taxon>Eukaryota</taxon>
        <taxon>Viridiplantae</taxon>
        <taxon>Chlorophyta</taxon>
        <taxon>Chloropicophyceae</taxon>
        <taxon>Chloropicales</taxon>
        <taxon>Chloropicaceae</taxon>
        <taxon>Chloropicon</taxon>
    </lineage>
</organism>
<proteinExistence type="inferred from homology"/>
<keyword evidence="6" id="KW-0812">Transmembrane</keyword>
<feature type="region of interest" description="Disordered" evidence="10">
    <location>
        <begin position="112"/>
        <end position="144"/>
    </location>
</feature>
<dbReference type="EMBL" id="CP031044">
    <property type="protein sequence ID" value="QDZ23904.1"/>
    <property type="molecule type" value="Genomic_DNA"/>
</dbReference>
<evidence type="ECO:0000256" key="8">
    <source>
        <dbReference type="ARBA" id="ARBA00022989"/>
    </source>
</evidence>
<feature type="compositionally biased region" description="Gly residues" evidence="10">
    <location>
        <begin position="116"/>
        <end position="139"/>
    </location>
</feature>
<dbReference type="AlphaFoldDB" id="A0A5B8MW75"/>
<evidence type="ECO:0000256" key="9">
    <source>
        <dbReference type="ARBA" id="ARBA00023136"/>
    </source>
</evidence>
<keyword evidence="7" id="KW-0809">Transit peptide</keyword>
<evidence type="ECO:0000313" key="12">
    <source>
        <dbReference type="Proteomes" id="UP000316726"/>
    </source>
</evidence>
<feature type="compositionally biased region" description="Polar residues" evidence="10">
    <location>
        <begin position="71"/>
        <end position="83"/>
    </location>
</feature>
<protein>
    <submittedName>
        <fullName evidence="11">Uncharacterized protein</fullName>
    </submittedName>
</protein>
<dbReference type="InterPro" id="IPR021825">
    <property type="entry name" value="RETICULATA-related"/>
</dbReference>
<dbReference type="OrthoDB" id="205639at2759"/>
<name>A0A5B8MW75_9CHLO</name>
<feature type="region of interest" description="Disordered" evidence="10">
    <location>
        <begin position="66"/>
        <end position="99"/>
    </location>
</feature>
<evidence type="ECO:0000256" key="4">
    <source>
        <dbReference type="ARBA" id="ARBA00022528"/>
    </source>
</evidence>
<keyword evidence="8" id="KW-1133">Transmembrane helix</keyword>
<dbReference type="PANTHER" id="PTHR31038">
    <property type="entry name" value="EXPRESSED PROTEIN-RELATED"/>
    <property type="match status" value="1"/>
</dbReference>
<evidence type="ECO:0000256" key="5">
    <source>
        <dbReference type="ARBA" id="ARBA00022640"/>
    </source>
</evidence>
<reference evidence="11 12" key="1">
    <citation type="submission" date="2018-07" db="EMBL/GenBank/DDBJ databases">
        <title>The complete nuclear genome of the prasinophyte Chloropicon primus (CCMP1205).</title>
        <authorList>
            <person name="Pombert J.-F."/>
            <person name="Otis C."/>
            <person name="Turmel M."/>
            <person name="Lemieux C."/>
        </authorList>
    </citation>
    <scope>NUCLEOTIDE SEQUENCE [LARGE SCALE GENOMIC DNA]</scope>
    <source>
        <strain evidence="11 12">CCMP1205</strain>
    </source>
</reference>
<evidence type="ECO:0000256" key="1">
    <source>
        <dbReference type="ARBA" id="ARBA00004141"/>
    </source>
</evidence>
<dbReference type="GO" id="GO:0099402">
    <property type="term" value="P:plant organ development"/>
    <property type="evidence" value="ECO:0007669"/>
    <property type="project" value="TreeGrafter"/>
</dbReference>
<comment type="similarity">
    <text evidence="3">Belongs to the RETICULATA family.</text>
</comment>